<protein>
    <submittedName>
        <fullName evidence="4">Indolepyruvate ferredoxin oxidoreductase beta subunit</fullName>
        <ecNumber evidence="4">1.2.7.8</ecNumber>
    </submittedName>
</protein>
<evidence type="ECO:0000313" key="4">
    <source>
        <dbReference type="EMBL" id="MCS3917696.1"/>
    </source>
</evidence>
<dbReference type="PANTHER" id="PTHR43854">
    <property type="entry name" value="INDOLEPYRUVATE OXIDOREDUCTASE SUBUNIT IORB"/>
    <property type="match status" value="1"/>
</dbReference>
<dbReference type="GO" id="GO:0043805">
    <property type="term" value="F:indolepyruvate ferredoxin oxidoreductase activity"/>
    <property type="evidence" value="ECO:0007669"/>
    <property type="project" value="UniProtKB-EC"/>
</dbReference>
<name>A0ABT2EJQ6_9BACT</name>
<gene>
    <name evidence="4" type="ORF">M2350_000093</name>
</gene>
<proteinExistence type="predicted"/>
<dbReference type="InterPro" id="IPR019752">
    <property type="entry name" value="Pyrv/ketoisovalerate_OxRed_cat"/>
</dbReference>
<dbReference type="Pfam" id="PF01558">
    <property type="entry name" value="POR"/>
    <property type="match status" value="1"/>
</dbReference>
<evidence type="ECO:0000256" key="1">
    <source>
        <dbReference type="ARBA" id="ARBA00023002"/>
    </source>
</evidence>
<reference evidence="4 5" key="1">
    <citation type="submission" date="2022-08" db="EMBL/GenBank/DDBJ databases">
        <title>Bacterial and archaeal communities from various locations to study Microbial Dark Matter (Phase II).</title>
        <authorList>
            <person name="Stepanauskas R."/>
        </authorList>
    </citation>
    <scope>NUCLEOTIDE SEQUENCE [LARGE SCALE GENOMIC DNA]</scope>
    <source>
        <strain evidence="4 5">PD1</strain>
    </source>
</reference>
<feature type="domain" description="DUF6537" evidence="3">
    <location>
        <begin position="248"/>
        <end position="481"/>
    </location>
</feature>
<dbReference type="InterPro" id="IPR052198">
    <property type="entry name" value="IorB_Oxidoreductase"/>
</dbReference>
<dbReference type="SUPFAM" id="SSF53323">
    <property type="entry name" value="Pyruvate-ferredoxin oxidoreductase, PFOR, domain III"/>
    <property type="match status" value="1"/>
</dbReference>
<keyword evidence="5" id="KW-1185">Reference proteome</keyword>
<dbReference type="NCBIfam" id="NF006179">
    <property type="entry name" value="PRK08312.1"/>
    <property type="match status" value="1"/>
</dbReference>
<dbReference type="InterPro" id="IPR046667">
    <property type="entry name" value="DUF6537"/>
</dbReference>
<evidence type="ECO:0000259" key="3">
    <source>
        <dbReference type="Pfam" id="PF20169"/>
    </source>
</evidence>
<organism evidence="4 5">
    <name type="scientific">Candidatus Fervidibacter sacchari</name>
    <dbReference type="NCBI Taxonomy" id="1448929"/>
    <lineage>
        <taxon>Bacteria</taxon>
        <taxon>Candidatus Fervidibacterota</taxon>
        <taxon>Candidatus Fervidibacter</taxon>
    </lineage>
</organism>
<sequence>MERMPITILVAAVGGQGGQLFSQWLFDAAKIAGFAPAGVGLPGLSQREGATIYYLEFFANPEDTSLFSPFPEKGQVQILIGLELLELLRAVQSGYLSTDGVIVGSTHRVLTADEKLPIKGGFVTEQQALPILHRAARQCIVFDAVKAATFAGLSERAANAILLGALAASEVLPFPPNAFRKAIEHYGVAVNFNLRAFEFGLRYREWSDKLNQLENETMTEWEQIPEPDLPEPVRRKMEALSLDDELASTLKQAARWLCHYQDARYFARYLDCLQAICERDRECSSNLLVTKEVARILALRMAYEDAIRVAQLKTQRQRFERLRQEHRIADDTVYRVVDFFSPDWDELTGLLPVKVTGGKGHGTRATNLQPPVPDPQPLSEVDDLPNLPSQVEELKRPAVQLRLETTSLLGFLTLKALSLLKPLRPYSQRFKSEWEAITEWLSAVDWALREDYELAFLVARSGEMVRGYGRTRRKTLSAWQAFIAFLKALRQRGTPTREIVSLGEQFLELAMSGPQGPEKAWQFAKEQLARMSG</sequence>
<dbReference type="RefSeq" id="WP_259092043.1">
    <property type="nucleotide sequence ID" value="NZ_CP130454.1"/>
</dbReference>
<keyword evidence="1 4" id="KW-0560">Oxidoreductase</keyword>
<dbReference type="Gene3D" id="3.40.920.10">
    <property type="entry name" value="Pyruvate-ferredoxin oxidoreductase, PFOR, domain III"/>
    <property type="match status" value="1"/>
</dbReference>
<evidence type="ECO:0000259" key="2">
    <source>
        <dbReference type="Pfam" id="PF01558"/>
    </source>
</evidence>
<dbReference type="Proteomes" id="UP001204798">
    <property type="component" value="Unassembled WGS sequence"/>
</dbReference>
<comment type="caution">
    <text evidence="4">The sequence shown here is derived from an EMBL/GenBank/DDBJ whole genome shotgun (WGS) entry which is preliminary data.</text>
</comment>
<dbReference type="PANTHER" id="PTHR43854:SF1">
    <property type="entry name" value="INDOLEPYRUVATE OXIDOREDUCTASE SUBUNIT IORB"/>
    <property type="match status" value="1"/>
</dbReference>
<dbReference type="EC" id="1.2.7.8" evidence="4"/>
<accession>A0ABT2EJQ6</accession>
<dbReference type="InterPro" id="IPR002869">
    <property type="entry name" value="Pyrv_flavodox_OxRed_cen"/>
</dbReference>
<dbReference type="Pfam" id="PF20169">
    <property type="entry name" value="DUF6537"/>
    <property type="match status" value="1"/>
</dbReference>
<feature type="domain" description="Pyruvate/ketoisovalerate oxidoreductase catalytic" evidence="2">
    <location>
        <begin position="14"/>
        <end position="200"/>
    </location>
</feature>
<evidence type="ECO:0000313" key="5">
    <source>
        <dbReference type="Proteomes" id="UP001204798"/>
    </source>
</evidence>
<dbReference type="EMBL" id="JANUCP010000001">
    <property type="protein sequence ID" value="MCS3917696.1"/>
    <property type="molecule type" value="Genomic_DNA"/>
</dbReference>